<gene>
    <name evidence="1" type="ORF">SAMCFNEI73_Ch2634</name>
</gene>
<name>A0A1L3LP89_9HYPH</name>
<protein>
    <submittedName>
        <fullName evidence="1">Uncharacterized protein</fullName>
    </submittedName>
</protein>
<proteinExistence type="predicted"/>
<dbReference type="EMBL" id="CP013107">
    <property type="protein sequence ID" value="APG91910.1"/>
    <property type="molecule type" value="Genomic_DNA"/>
</dbReference>
<organism evidence="1 2">
    <name type="scientific">Sinorhizobium americanum</name>
    <dbReference type="NCBI Taxonomy" id="194963"/>
    <lineage>
        <taxon>Bacteria</taxon>
        <taxon>Pseudomonadati</taxon>
        <taxon>Pseudomonadota</taxon>
        <taxon>Alphaproteobacteria</taxon>
        <taxon>Hyphomicrobiales</taxon>
        <taxon>Rhizobiaceae</taxon>
        <taxon>Sinorhizobium/Ensifer group</taxon>
        <taxon>Sinorhizobium</taxon>
    </lineage>
</organism>
<evidence type="ECO:0000313" key="1">
    <source>
        <dbReference type="EMBL" id="APG91910.1"/>
    </source>
</evidence>
<dbReference type="AlphaFoldDB" id="A0A1L3LP89"/>
<accession>A0A1L3LP89</accession>
<evidence type="ECO:0000313" key="2">
    <source>
        <dbReference type="Proteomes" id="UP000182306"/>
    </source>
</evidence>
<dbReference type="Proteomes" id="UP000182306">
    <property type="component" value="Chromosome"/>
</dbReference>
<sequence>MKRFQALSALFDLVRLRLSRLTISSQSLPKRSYVKRCGIPLVLSLD</sequence>
<keyword evidence="2" id="KW-1185">Reference proteome</keyword>
<dbReference type="KEGG" id="same:SAMCFNEI73_Ch2634"/>
<reference evidence="1 2" key="1">
    <citation type="submission" date="2015-10" db="EMBL/GenBank/DDBJ databases">
        <title>Genomic differences between typical nodule nitrogen-fixing rhizobial strains and those coming from bean seeds.</title>
        <authorList>
            <person name="Peralta H."/>
            <person name="Aguilar-Vera A."/>
            <person name="Diaz R."/>
            <person name="Mora Y."/>
            <person name="Martinez-Batallar G."/>
            <person name="Salazar E."/>
            <person name="Vargas-Lagunas C."/>
            <person name="Encarnacion S."/>
            <person name="Girard L."/>
            <person name="Mora J."/>
        </authorList>
    </citation>
    <scope>NUCLEOTIDE SEQUENCE [LARGE SCALE GENOMIC DNA]</scope>
    <source>
        <strain evidence="1 2">CFNEI 73</strain>
    </source>
</reference>